<comment type="similarity">
    <text evidence="1">Belongs to the protein kinase superfamily. AGC Ser/Thr protein kinase family. PKC subfamily.</text>
</comment>
<dbReference type="InterPro" id="IPR008271">
    <property type="entry name" value="Ser/Thr_kinase_AS"/>
</dbReference>
<dbReference type="InterPro" id="IPR017441">
    <property type="entry name" value="Protein_kinase_ATP_BS"/>
</dbReference>
<evidence type="ECO:0000256" key="2">
    <source>
        <dbReference type="ARBA" id="ARBA00012429"/>
    </source>
</evidence>
<feature type="compositionally biased region" description="Basic and acidic residues" evidence="10">
    <location>
        <begin position="634"/>
        <end position="652"/>
    </location>
</feature>
<evidence type="ECO:0000259" key="11">
    <source>
        <dbReference type="PROSITE" id="PS50011"/>
    </source>
</evidence>
<dbReference type="PROSITE" id="PS00108">
    <property type="entry name" value="PROTEIN_KINASE_ST"/>
    <property type="match status" value="1"/>
</dbReference>
<evidence type="ECO:0000313" key="14">
    <source>
        <dbReference type="Proteomes" id="UP000076858"/>
    </source>
</evidence>
<feature type="compositionally biased region" description="Low complexity" evidence="10">
    <location>
        <begin position="291"/>
        <end position="314"/>
    </location>
</feature>
<keyword evidence="7 13" id="KW-0418">Kinase</keyword>
<evidence type="ECO:0000256" key="8">
    <source>
        <dbReference type="ARBA" id="ARBA00022840"/>
    </source>
</evidence>
<keyword evidence="4" id="KW-0597">Phosphoprotein</keyword>
<dbReference type="PROSITE" id="PS00107">
    <property type="entry name" value="PROTEIN_KINASE_ATP"/>
    <property type="match status" value="1"/>
</dbReference>
<evidence type="ECO:0000256" key="7">
    <source>
        <dbReference type="ARBA" id="ARBA00022777"/>
    </source>
</evidence>
<evidence type="ECO:0000256" key="9">
    <source>
        <dbReference type="PROSITE-ProRule" id="PRU10141"/>
    </source>
</evidence>
<evidence type="ECO:0000256" key="3">
    <source>
        <dbReference type="ARBA" id="ARBA00022527"/>
    </source>
</evidence>
<dbReference type="Proteomes" id="UP000076858">
    <property type="component" value="Unassembled WGS sequence"/>
</dbReference>
<feature type="region of interest" description="Disordered" evidence="10">
    <location>
        <begin position="666"/>
        <end position="709"/>
    </location>
</feature>
<feature type="region of interest" description="Disordered" evidence="10">
    <location>
        <begin position="617"/>
        <end position="652"/>
    </location>
</feature>
<gene>
    <name evidence="13" type="ORF">APZ42_022410</name>
</gene>
<keyword evidence="6 9" id="KW-0547">Nucleotide-binding</keyword>
<dbReference type="CDD" id="cd05589">
    <property type="entry name" value="STKc_PKN"/>
    <property type="match status" value="1"/>
</dbReference>
<feature type="region of interest" description="Disordered" evidence="10">
    <location>
        <begin position="283"/>
        <end position="402"/>
    </location>
</feature>
<feature type="binding site" evidence="9">
    <location>
        <position position="1041"/>
    </location>
    <ligand>
        <name>ATP</name>
        <dbReference type="ChEBI" id="CHEBI:30616"/>
    </ligand>
</feature>
<feature type="domain" description="Protein kinase" evidence="11">
    <location>
        <begin position="1012"/>
        <end position="1271"/>
    </location>
</feature>
<feature type="compositionally biased region" description="Basic residues" evidence="10">
    <location>
        <begin position="376"/>
        <end position="385"/>
    </location>
</feature>
<organism evidence="13 14">
    <name type="scientific">Daphnia magna</name>
    <dbReference type="NCBI Taxonomy" id="35525"/>
    <lineage>
        <taxon>Eukaryota</taxon>
        <taxon>Metazoa</taxon>
        <taxon>Ecdysozoa</taxon>
        <taxon>Arthropoda</taxon>
        <taxon>Crustacea</taxon>
        <taxon>Branchiopoda</taxon>
        <taxon>Diplostraca</taxon>
        <taxon>Cladocera</taxon>
        <taxon>Anomopoda</taxon>
        <taxon>Daphniidae</taxon>
        <taxon>Daphnia</taxon>
    </lineage>
</organism>
<dbReference type="STRING" id="35525.A0A164VHU6"/>
<feature type="compositionally biased region" description="Polar residues" evidence="10">
    <location>
        <begin position="319"/>
        <end position="337"/>
    </location>
</feature>
<evidence type="ECO:0000256" key="4">
    <source>
        <dbReference type="ARBA" id="ARBA00022553"/>
    </source>
</evidence>
<feature type="compositionally biased region" description="Polar residues" evidence="10">
    <location>
        <begin position="666"/>
        <end position="684"/>
    </location>
</feature>
<proteinExistence type="inferred from homology"/>
<feature type="compositionally biased region" description="Polar residues" evidence="10">
    <location>
        <begin position="344"/>
        <end position="360"/>
    </location>
</feature>
<evidence type="ECO:0000313" key="13">
    <source>
        <dbReference type="EMBL" id="KZS12337.1"/>
    </source>
</evidence>
<dbReference type="Pfam" id="PF00433">
    <property type="entry name" value="Pkinase_C"/>
    <property type="match status" value="1"/>
</dbReference>
<dbReference type="Pfam" id="PF00069">
    <property type="entry name" value="Pkinase"/>
    <property type="match status" value="1"/>
</dbReference>
<evidence type="ECO:0000256" key="6">
    <source>
        <dbReference type="ARBA" id="ARBA00022741"/>
    </source>
</evidence>
<dbReference type="EC" id="2.7.11.13" evidence="2"/>
<feature type="compositionally biased region" description="Low complexity" evidence="10">
    <location>
        <begin position="774"/>
        <end position="788"/>
    </location>
</feature>
<feature type="region of interest" description="Disordered" evidence="10">
    <location>
        <begin position="930"/>
        <end position="988"/>
    </location>
</feature>
<keyword evidence="3" id="KW-0723">Serine/threonine-protein kinase</keyword>
<dbReference type="Gene3D" id="3.30.200.20">
    <property type="entry name" value="Phosphorylase Kinase, domain 1"/>
    <property type="match status" value="1"/>
</dbReference>
<evidence type="ECO:0000256" key="10">
    <source>
        <dbReference type="SAM" id="MobiDB-lite"/>
    </source>
</evidence>
<name>A0A164VHU6_9CRUS</name>
<dbReference type="SMART" id="SM00220">
    <property type="entry name" value="S_TKc"/>
    <property type="match status" value="1"/>
</dbReference>
<dbReference type="InterPro" id="IPR017892">
    <property type="entry name" value="Pkinase_C"/>
</dbReference>
<feature type="domain" description="AGC-kinase C-terminal" evidence="12">
    <location>
        <begin position="1272"/>
        <end position="1339"/>
    </location>
</feature>
<dbReference type="PANTHER" id="PTHR24351">
    <property type="entry name" value="RIBOSOMAL PROTEIN S6 KINASE"/>
    <property type="match status" value="1"/>
</dbReference>
<dbReference type="EMBL" id="LRGB01001361">
    <property type="protein sequence ID" value="KZS12337.1"/>
    <property type="molecule type" value="Genomic_DNA"/>
</dbReference>
<feature type="region of interest" description="Disordered" evidence="10">
    <location>
        <begin position="68"/>
        <end position="110"/>
    </location>
</feature>
<feature type="compositionally biased region" description="Low complexity" evidence="10">
    <location>
        <begin position="729"/>
        <end position="741"/>
    </location>
</feature>
<dbReference type="InterPro" id="IPR000961">
    <property type="entry name" value="AGC-kinase_C"/>
</dbReference>
<evidence type="ECO:0000256" key="1">
    <source>
        <dbReference type="ARBA" id="ARBA00005490"/>
    </source>
</evidence>
<dbReference type="InterPro" id="IPR000719">
    <property type="entry name" value="Prot_kinase_dom"/>
</dbReference>
<protein>
    <recommendedName>
        <fullName evidence="2">protein kinase C</fullName>
        <ecNumber evidence="2">2.7.11.13</ecNumber>
    </recommendedName>
</protein>
<keyword evidence="8 9" id="KW-0067">ATP-binding</keyword>
<dbReference type="GO" id="GO:0004697">
    <property type="term" value="F:diacylglycerol-dependent serine/threonine kinase activity"/>
    <property type="evidence" value="ECO:0007669"/>
    <property type="project" value="UniProtKB-EC"/>
</dbReference>
<comment type="caution">
    <text evidence="13">The sequence shown here is derived from an EMBL/GenBank/DDBJ whole genome shotgun (WGS) entry which is preliminary data.</text>
</comment>
<dbReference type="PROSITE" id="PS51285">
    <property type="entry name" value="AGC_KINASE_CTER"/>
    <property type="match status" value="1"/>
</dbReference>
<feature type="region of interest" description="Disordered" evidence="10">
    <location>
        <begin position="499"/>
        <end position="525"/>
    </location>
</feature>
<feature type="compositionally biased region" description="Low complexity" evidence="10">
    <location>
        <begin position="73"/>
        <end position="89"/>
    </location>
</feature>
<dbReference type="FunFam" id="1.10.510.10:FF:000038">
    <property type="entry name" value="serine/threonine-protein kinase N2 isoform X1"/>
    <property type="match status" value="1"/>
</dbReference>
<dbReference type="Gene3D" id="1.10.510.10">
    <property type="entry name" value="Transferase(Phosphotransferase) domain 1"/>
    <property type="match status" value="1"/>
</dbReference>
<sequence>MKCLVLLFTSVDPSRRHFLPPFPPSLELLLAQASLSESSQRLDLIRHSLELRNKELPPQQSAKAMELKKELESYTASSPTPSGGSSYVSLQPFKQGQGGGQAGDTPTSCSSSSHLLGKSAAITGKLEVRLMGCVTGRSSSKSYSVKDETSNEIMAVIKLDNVTVAQTNWRPCSQQAWDQRFSIDLDKSREVEIDIYWRDWRSLCGVKFLRLEEFIDDVRHGMALQLEPQGLLFAEIKFLNPMISRKPKLQRQRRIFKQQGKNLPRYNQMNINVATWARIIKRSQPNEHQHSTSSSLSSGGSVVRPSSLSSSTRPLPLNLITSPASISLPPASTSSNCSPPPQLETHSAEAQQHVSSPQENNSHKQLELTVSEKPQNYHHPHHHAQPHPAAHAGVSSGMAGTSMARPLSLSLSSPIVPMPLSSSGGGANVVTSPVTPTALTSTVVPIQFPPSGKKPAPPPPPRTTVMEQVVKFPTLKQLDSVEPEMRPIAVAFQEEENKRSCSPQRISNGVCPIPPKTPMHTPRASDKRALADQQSAAATACAPSTRLSGLMKRIQAKANTCQTQLESFVSNVSSAVHGNKKTVVVKNCPQGVVIGPVPSSPVFAHYNSVVGGRSNSLPRPYTAHPGQPIIKIGGEPDRPVNEETDKEKEKNPATKHTYVIKLATLTPATVSSNHRRNQVTQQQRGPPDGPFKTWNAPGGNRTRPGLSLVGFRPDKHVTCIEVTLINNKTSEPTTPVSEEPPGVAEEADAKSPAANGAGMKTYCFGELPPDGDKSPSGTLSSRSSSRGSEQFDSGFEEMANRKLTPPLQTPPSSTSIIRTIFDKIGGHEKQRTPKVQAKRSTIRREKAFRQRNKHAWSRAKEIQRNDELLQRFHQIRKRLGEEDEQDDAAAMLHSQLLSTESAMMPTVGGLPSDLLCPLPSIVQTLVRQYDTGGPQSRPRDKIFPSRLNSKRSSRLSAKQQRTASSDSDDILVSPTQVFPPVRRPGRPMDYRDSAYESRRTSQFTGGISLDNFRFISVLGRGHFGKVILAQYRNTGEYFAIKALKKGDIIARDEVESLLAEKRIFEVANSTRHPFLVNLFSCFQTDTHVCFVMEYAAGGDLMMHIHADVFTEPRAVFYAACVVLGLQYLHENKIIYRDLKLDNLLLDTEGYVKIADFGLCKEGMGFGDRTGTFCGTPEFLAPEVLTEPTYTRAVDWWGLGVLIFEMLVGESPFPGDDEEEVFDSIVNDEVRYPRFLSLEAIAIMRRLLRKNPERRLGASERDAEDVKKQAFFRHVHWEDLLARRLKPPFVPTIRSMEDVSNFDEEFTSEKPILTPPKDPRILSDDDQSLFKDFTYMADWC</sequence>
<evidence type="ECO:0000259" key="12">
    <source>
        <dbReference type="PROSITE" id="PS51285"/>
    </source>
</evidence>
<reference evidence="13 14" key="1">
    <citation type="submission" date="2016-03" db="EMBL/GenBank/DDBJ databases">
        <title>EvidentialGene: Evidence-directed Construction of Genes on Genomes.</title>
        <authorList>
            <person name="Gilbert D.G."/>
            <person name="Choi J.-H."/>
            <person name="Mockaitis K."/>
            <person name="Colbourne J."/>
            <person name="Pfrender M."/>
        </authorList>
    </citation>
    <scope>NUCLEOTIDE SEQUENCE [LARGE SCALE GENOMIC DNA]</scope>
    <source>
        <strain evidence="13 14">Xinb3</strain>
        <tissue evidence="13">Complete organism</tissue>
    </source>
</reference>
<dbReference type="SUPFAM" id="SSF49562">
    <property type="entry name" value="C2 domain (Calcium/lipid-binding domain, CaLB)"/>
    <property type="match status" value="1"/>
</dbReference>
<dbReference type="SUPFAM" id="SSF56112">
    <property type="entry name" value="Protein kinase-like (PK-like)"/>
    <property type="match status" value="1"/>
</dbReference>
<keyword evidence="14" id="KW-1185">Reference proteome</keyword>
<keyword evidence="5" id="KW-0808">Transferase</keyword>
<dbReference type="InterPro" id="IPR011009">
    <property type="entry name" value="Kinase-like_dom_sf"/>
</dbReference>
<feature type="region of interest" description="Disordered" evidence="10">
    <location>
        <begin position="444"/>
        <end position="464"/>
    </location>
</feature>
<dbReference type="SMART" id="SM00133">
    <property type="entry name" value="S_TK_X"/>
    <property type="match status" value="1"/>
</dbReference>
<dbReference type="OrthoDB" id="63267at2759"/>
<accession>A0A164VHU6</accession>
<feature type="region of interest" description="Disordered" evidence="10">
    <location>
        <begin position="729"/>
        <end position="794"/>
    </location>
</feature>
<dbReference type="GO" id="GO:0005524">
    <property type="term" value="F:ATP binding"/>
    <property type="evidence" value="ECO:0007669"/>
    <property type="project" value="UniProtKB-UniRule"/>
</dbReference>
<dbReference type="PROSITE" id="PS50011">
    <property type="entry name" value="PROTEIN_KINASE_DOM"/>
    <property type="match status" value="1"/>
</dbReference>
<evidence type="ECO:0000256" key="5">
    <source>
        <dbReference type="ARBA" id="ARBA00022679"/>
    </source>
</evidence>
<dbReference type="InterPro" id="IPR035892">
    <property type="entry name" value="C2_domain_sf"/>
</dbReference>
<dbReference type="FunFam" id="3.30.200.20:FF:000058">
    <property type="entry name" value="Putative serine/threonine-protein kinase N2"/>
    <property type="match status" value="1"/>
</dbReference>